<evidence type="ECO:0000313" key="1">
    <source>
        <dbReference type="EMBL" id="MDT8899167.1"/>
    </source>
</evidence>
<sequence>MILYVVKWNIHPEKEDAYLNWLSNAIPRTLGVPGVVEFRGYRGWLGTPQIVATYEFASLQDWSTWFTHEENQKVLSELYGVTHNAFGELWGPSPAVPEPIRPGK</sequence>
<evidence type="ECO:0000313" key="2">
    <source>
        <dbReference type="Proteomes" id="UP001254165"/>
    </source>
</evidence>
<dbReference type="RefSeq" id="WP_315625852.1">
    <property type="nucleotide sequence ID" value="NZ_JAUHMF010000002.1"/>
</dbReference>
<dbReference type="SUPFAM" id="SSF54909">
    <property type="entry name" value="Dimeric alpha+beta barrel"/>
    <property type="match status" value="1"/>
</dbReference>
<dbReference type="EMBL" id="JAUHMF010000002">
    <property type="protein sequence ID" value="MDT8899167.1"/>
    <property type="molecule type" value="Genomic_DNA"/>
</dbReference>
<comment type="caution">
    <text evidence="1">The sequence shown here is derived from an EMBL/GenBank/DDBJ whole genome shotgun (WGS) entry which is preliminary data.</text>
</comment>
<accession>A0ABU3NQQ6</accession>
<organism evidence="1 2">
    <name type="scientific">Thermanaerothrix solaris</name>
    <dbReference type="NCBI Taxonomy" id="3058434"/>
    <lineage>
        <taxon>Bacteria</taxon>
        <taxon>Bacillati</taxon>
        <taxon>Chloroflexota</taxon>
        <taxon>Anaerolineae</taxon>
        <taxon>Anaerolineales</taxon>
        <taxon>Anaerolineaceae</taxon>
        <taxon>Thermanaerothrix</taxon>
    </lineage>
</organism>
<protein>
    <recommendedName>
        <fullName evidence="3">ABM domain-containing protein</fullName>
    </recommendedName>
</protein>
<dbReference type="Gene3D" id="3.30.70.100">
    <property type="match status" value="1"/>
</dbReference>
<keyword evidence="2" id="KW-1185">Reference proteome</keyword>
<name>A0ABU3NQQ6_9CHLR</name>
<proteinExistence type="predicted"/>
<evidence type="ECO:0008006" key="3">
    <source>
        <dbReference type="Google" id="ProtNLM"/>
    </source>
</evidence>
<reference evidence="1 2" key="1">
    <citation type="submission" date="2023-07" db="EMBL/GenBank/DDBJ databases">
        <title>Novel species of Thermanaerothrix with wide hydrolytic capabilities.</title>
        <authorList>
            <person name="Zayulina K.S."/>
            <person name="Podosokorskaya O.A."/>
            <person name="Elcheninov A.G."/>
        </authorList>
    </citation>
    <scope>NUCLEOTIDE SEQUENCE [LARGE SCALE GENOMIC DNA]</scope>
    <source>
        <strain evidence="1 2">4228-RoL</strain>
    </source>
</reference>
<dbReference type="InterPro" id="IPR011008">
    <property type="entry name" value="Dimeric_a/b-barrel"/>
</dbReference>
<gene>
    <name evidence="1" type="ORF">QYE77_12935</name>
</gene>
<dbReference type="Proteomes" id="UP001254165">
    <property type="component" value="Unassembled WGS sequence"/>
</dbReference>